<comment type="caution">
    <text evidence="2">The sequence shown here is derived from an EMBL/GenBank/DDBJ whole genome shotgun (WGS) entry which is preliminary data.</text>
</comment>
<evidence type="ECO:0000256" key="1">
    <source>
        <dbReference type="SAM" id="Phobius"/>
    </source>
</evidence>
<proteinExistence type="predicted"/>
<evidence type="ECO:0000313" key="2">
    <source>
        <dbReference type="EMBL" id="MCF0060117.1"/>
    </source>
</evidence>
<dbReference type="NCBIfam" id="TIGR02675">
    <property type="entry name" value="tape_meas_nterm"/>
    <property type="match status" value="1"/>
</dbReference>
<dbReference type="EMBL" id="JAJTTC010000001">
    <property type="protein sequence ID" value="MCF0060117.1"/>
    <property type="molecule type" value="Genomic_DNA"/>
</dbReference>
<evidence type="ECO:0000313" key="3">
    <source>
        <dbReference type="Proteomes" id="UP001139000"/>
    </source>
</evidence>
<keyword evidence="1" id="KW-1133">Transmembrane helix</keyword>
<reference evidence="2" key="1">
    <citation type="submission" date="2021-12" db="EMBL/GenBank/DDBJ databases">
        <title>Novel species in genus Dyadobacter.</title>
        <authorList>
            <person name="Ma C."/>
        </authorList>
    </citation>
    <scope>NUCLEOTIDE SEQUENCE</scope>
    <source>
        <strain evidence="2">LJ419</strain>
    </source>
</reference>
<sequence>MAETVGGANIRITGSSTGFITALSQARQEAALFVREVNSNVSSAYRAADAQQKVFRNGLTRLGTELKSIGSQLSVFGSLPALFAAGTAYKTFADLEKLEIGLKGYGESLKTVRELAKLPNVSIQGAAQSLLQLRAVGVESQFAQRSITAFANALTAAGKSSIDLNPALTNVVQMLSTGIVSAVDVKELANRIPQARRALIEAFGTASGEELTKLGVDKVVEGLIKELEKIPPVAGGAGMALEKLGDDAKFGLASIGESLDKAFGVTKAINEVSEMIGGLTEKFQSLDPKTQKAILGFAGMATVIPVLITAIGGAISITAMFAAGIGVATGTVFAIAAAVAIAGTAIIANWDDIKTSVGDTSIWKTMADVAGSSLSALVELFKVAANLITGDWGNMGISLVNVLSHIGNAGVKILGGLLKFLPSAMGLITGIDTSFLTKGIDKLVNALTIQIPKGAGFSTAAIDNLRKKFNDLVGGGIGNIPKVDPKAPKGRGVAVPKDLTELGFINWQIDLASKVYKDQKAIKDATNTYKELVGVVKALNIERLKLSNSTGSTIGNSTYAGREVAKNRLGAIGDLRTGQTLDSLNRSIAKNKFGDTIRESASLELSDFVGGNSLSDIRQYFNQITQIAGESNNEYAKRVYSIVDGTKDLSSGLTSALKTAAADVAYGFGEMLGNLMSGAGGIEQFGKRVMGSLANMMKEMGKSLIATGTAGIALKVFAKNPALALVAGIGLVALGTAAQNKLNSQAESGLTKFANSGMAYRKMVAVVGDNPNARHDPEIIAPKSMVEKTIQKSISNMGGHGNGNGFIAEARISGQDLLILISQAQDRNKNIRGF</sequence>
<protein>
    <submittedName>
        <fullName evidence="2">Tape measure protein</fullName>
    </submittedName>
</protein>
<keyword evidence="1" id="KW-0472">Membrane</keyword>
<name>A0A9X1TCI3_9BACT</name>
<organism evidence="2 3">
    <name type="scientific">Dyadobacter chenwenxiniae</name>
    <dbReference type="NCBI Taxonomy" id="2906456"/>
    <lineage>
        <taxon>Bacteria</taxon>
        <taxon>Pseudomonadati</taxon>
        <taxon>Bacteroidota</taxon>
        <taxon>Cytophagia</taxon>
        <taxon>Cytophagales</taxon>
        <taxon>Spirosomataceae</taxon>
        <taxon>Dyadobacter</taxon>
    </lineage>
</organism>
<dbReference type="Proteomes" id="UP001139000">
    <property type="component" value="Unassembled WGS sequence"/>
</dbReference>
<accession>A0A9X1TCI3</accession>
<gene>
    <name evidence="2" type="ORF">LXM26_01325</name>
</gene>
<dbReference type="AlphaFoldDB" id="A0A9X1TCI3"/>
<feature type="transmembrane region" description="Helical" evidence="1">
    <location>
        <begin position="293"/>
        <end position="315"/>
    </location>
</feature>
<keyword evidence="1" id="KW-0812">Transmembrane</keyword>
<feature type="transmembrane region" description="Helical" evidence="1">
    <location>
        <begin position="321"/>
        <end position="348"/>
    </location>
</feature>
<dbReference type="RefSeq" id="WP_234652636.1">
    <property type="nucleotide sequence ID" value="NZ_CP094997.1"/>
</dbReference>
<dbReference type="InterPro" id="IPR013491">
    <property type="entry name" value="Tape_meas_N"/>
</dbReference>
<keyword evidence="3" id="KW-1185">Reference proteome</keyword>